<protein>
    <recommendedName>
        <fullName evidence="3">F-box domain-containing protein</fullName>
    </recommendedName>
</protein>
<gene>
    <name evidence="1" type="ORF">FB45DRAFT_1006803</name>
</gene>
<name>A0AAD7BG06_9AGAR</name>
<proteinExistence type="predicted"/>
<accession>A0AAD7BG06</accession>
<keyword evidence="2" id="KW-1185">Reference proteome</keyword>
<evidence type="ECO:0000313" key="1">
    <source>
        <dbReference type="EMBL" id="KAJ7620157.1"/>
    </source>
</evidence>
<evidence type="ECO:0008006" key="3">
    <source>
        <dbReference type="Google" id="ProtNLM"/>
    </source>
</evidence>
<dbReference type="Proteomes" id="UP001221142">
    <property type="component" value="Unassembled WGS sequence"/>
</dbReference>
<sequence length="577" mass="65068">MSTIVVSHNCKHRDGPSPVPCWVCSPELYTAACIPTGYWAFPAPPHGCLTCVHPASPAFSVYATGSPASAWTTSPTTVIACPNAPKRSQLAALNSQIDDDSRSSGHVVKSLVGERDATADCIRSHAAILSPMRRMPNELLAEIFSWTSFTRRVRTASWSTHFRDVYSPPWILGHICRSWRDVALGTPFLWRTIHISCPYRHESPALHIYPLSFLECQLLRSANLTLDVSVEWREENEGPPATVLLSKILAESHRWRNFLFDLHFPATNAAIYDLIQSIRNRIPALENFEFIDRAGAYHWHPKKGAFSFLLDAPSLRRVVLTDLALSVCSAPLDVPWAQITQYHGIDPLPRQLDILSAAHNLVECRLTFFDLLDHPAPDDSKGGIHLPQLRRLVTSRSRVLHYLTAPSLQFLQVQFDLDSVLPFIQRSSCSLRSLLLIKCWNWPEIGLLIEVLRALPELEYLIVDGAFQWAPIWTAMTIPDLHGGILCPRLEFFACGTNCGALVHSDIEALIPMVRSRRGMGSALRSLHLLWQPTRCLKESVLQEFAEDLEGIEVAFPSYDQTRAFLEEWYPERRLFC</sequence>
<dbReference type="Gene3D" id="1.20.1280.50">
    <property type="match status" value="1"/>
</dbReference>
<dbReference type="EMBL" id="JARKIF010000017">
    <property type="protein sequence ID" value="KAJ7620157.1"/>
    <property type="molecule type" value="Genomic_DNA"/>
</dbReference>
<dbReference type="AlphaFoldDB" id="A0AAD7BG06"/>
<organism evidence="1 2">
    <name type="scientific">Roridomyces roridus</name>
    <dbReference type="NCBI Taxonomy" id="1738132"/>
    <lineage>
        <taxon>Eukaryota</taxon>
        <taxon>Fungi</taxon>
        <taxon>Dikarya</taxon>
        <taxon>Basidiomycota</taxon>
        <taxon>Agaricomycotina</taxon>
        <taxon>Agaricomycetes</taxon>
        <taxon>Agaricomycetidae</taxon>
        <taxon>Agaricales</taxon>
        <taxon>Marasmiineae</taxon>
        <taxon>Mycenaceae</taxon>
        <taxon>Roridomyces</taxon>
    </lineage>
</organism>
<comment type="caution">
    <text evidence="1">The sequence shown here is derived from an EMBL/GenBank/DDBJ whole genome shotgun (WGS) entry which is preliminary data.</text>
</comment>
<reference evidence="1" key="1">
    <citation type="submission" date="2023-03" db="EMBL/GenBank/DDBJ databases">
        <title>Massive genome expansion in bonnet fungi (Mycena s.s.) driven by repeated elements and novel gene families across ecological guilds.</title>
        <authorList>
            <consortium name="Lawrence Berkeley National Laboratory"/>
            <person name="Harder C.B."/>
            <person name="Miyauchi S."/>
            <person name="Viragh M."/>
            <person name="Kuo A."/>
            <person name="Thoen E."/>
            <person name="Andreopoulos B."/>
            <person name="Lu D."/>
            <person name="Skrede I."/>
            <person name="Drula E."/>
            <person name="Henrissat B."/>
            <person name="Morin E."/>
            <person name="Kohler A."/>
            <person name="Barry K."/>
            <person name="LaButti K."/>
            <person name="Morin E."/>
            <person name="Salamov A."/>
            <person name="Lipzen A."/>
            <person name="Mereny Z."/>
            <person name="Hegedus B."/>
            <person name="Baldrian P."/>
            <person name="Stursova M."/>
            <person name="Weitz H."/>
            <person name="Taylor A."/>
            <person name="Grigoriev I.V."/>
            <person name="Nagy L.G."/>
            <person name="Martin F."/>
            <person name="Kauserud H."/>
        </authorList>
    </citation>
    <scope>NUCLEOTIDE SEQUENCE</scope>
    <source>
        <strain evidence="1">9284</strain>
    </source>
</reference>
<evidence type="ECO:0000313" key="2">
    <source>
        <dbReference type="Proteomes" id="UP001221142"/>
    </source>
</evidence>